<evidence type="ECO:0000313" key="4">
    <source>
        <dbReference type="Proteomes" id="UP000019063"/>
    </source>
</evidence>
<proteinExistence type="predicted"/>
<gene>
    <name evidence="3" type="ORF">ATO8_01340</name>
</gene>
<dbReference type="Proteomes" id="UP000019063">
    <property type="component" value="Unassembled WGS sequence"/>
</dbReference>
<dbReference type="PANTHER" id="PTHR33802">
    <property type="entry name" value="SI:CH211-161H7.5-RELATED"/>
    <property type="match status" value="1"/>
</dbReference>
<dbReference type="eggNOG" id="ENOG502Z8YM">
    <property type="taxonomic scope" value="Bacteria"/>
</dbReference>
<dbReference type="AlphaFoldDB" id="W4HQX9"/>
<comment type="caution">
    <text evidence="3">The sequence shown here is derived from an EMBL/GenBank/DDBJ whole genome shotgun (WGS) entry which is preliminary data.</text>
</comment>
<sequence>MAGAAFAAALAFAASPLLAPGFNGFDPSQFPVPQDNPPVQPAGYAFAIWGLIYLWLIAGTGFGLFRRADDADWAPMRPPLVVSLAVGAFWLPVAQVSVPGATAMIWVMLAYAVRALARAGDTDRWWQTSPVAIYAGWLTAASCVSVGLVLAGYGVMPETPAALVSLVLAVGMAVTVQYRLHRAPEYGIAVIWALIGVIVANTAPFNAAVAGLAFLGIVAILAVRGTDTE</sequence>
<keyword evidence="4" id="KW-1185">Reference proteome</keyword>
<accession>W4HQX9</accession>
<keyword evidence="1" id="KW-1133">Transmembrane helix</keyword>
<dbReference type="EMBL" id="AQQW01000001">
    <property type="protein sequence ID" value="ETW14511.1"/>
    <property type="molecule type" value="Genomic_DNA"/>
</dbReference>
<evidence type="ECO:0000256" key="2">
    <source>
        <dbReference type="SAM" id="SignalP"/>
    </source>
</evidence>
<feature type="chain" id="PRO_5004843455" description="Seryl-tRNA synthetase" evidence="2">
    <location>
        <begin position="20"/>
        <end position="229"/>
    </location>
</feature>
<name>W4HQX9_9RHOB</name>
<feature type="transmembrane region" description="Helical" evidence="1">
    <location>
        <begin position="161"/>
        <end position="178"/>
    </location>
</feature>
<feature type="transmembrane region" description="Helical" evidence="1">
    <location>
        <begin position="190"/>
        <end position="223"/>
    </location>
</feature>
<feature type="transmembrane region" description="Helical" evidence="1">
    <location>
        <begin position="45"/>
        <end position="65"/>
    </location>
</feature>
<organism evidence="3 4">
    <name type="scientific">Roseivivax marinus</name>
    <dbReference type="NCBI Taxonomy" id="1379903"/>
    <lineage>
        <taxon>Bacteria</taxon>
        <taxon>Pseudomonadati</taxon>
        <taxon>Pseudomonadota</taxon>
        <taxon>Alphaproteobacteria</taxon>
        <taxon>Rhodobacterales</taxon>
        <taxon>Roseobacteraceae</taxon>
        <taxon>Roseivivax</taxon>
    </lineage>
</organism>
<feature type="signal peptide" evidence="2">
    <location>
        <begin position="1"/>
        <end position="19"/>
    </location>
</feature>
<evidence type="ECO:0008006" key="5">
    <source>
        <dbReference type="Google" id="ProtNLM"/>
    </source>
</evidence>
<keyword evidence="2" id="KW-0732">Signal</keyword>
<dbReference type="STRING" id="1379903.ATO8_01340"/>
<feature type="transmembrane region" description="Helical" evidence="1">
    <location>
        <begin position="131"/>
        <end position="155"/>
    </location>
</feature>
<protein>
    <recommendedName>
        <fullName evidence="5">Seryl-tRNA synthetase</fullName>
    </recommendedName>
</protein>
<evidence type="ECO:0000256" key="1">
    <source>
        <dbReference type="SAM" id="Phobius"/>
    </source>
</evidence>
<keyword evidence="1" id="KW-0812">Transmembrane</keyword>
<dbReference type="PATRIC" id="fig|1317118.6.peg.278"/>
<reference evidence="3 4" key="1">
    <citation type="journal article" date="2014" name="Antonie Van Leeuwenhoek">
        <title>Roseivivax atlanticus sp. nov., isolated from surface seawater of the Atlantic Ocean.</title>
        <authorList>
            <person name="Li G."/>
            <person name="Lai Q."/>
            <person name="Liu X."/>
            <person name="Sun F."/>
            <person name="Shao Z."/>
        </authorList>
    </citation>
    <scope>NUCLEOTIDE SEQUENCE [LARGE SCALE GENOMIC DNA]</scope>
    <source>
        <strain evidence="3 4">22II-s10s</strain>
    </source>
</reference>
<dbReference type="RefSeq" id="WP_043841414.1">
    <property type="nucleotide sequence ID" value="NZ_AQQW01000001.1"/>
</dbReference>
<keyword evidence="1" id="KW-0472">Membrane</keyword>
<feature type="transmembrane region" description="Helical" evidence="1">
    <location>
        <begin position="77"/>
        <end position="94"/>
    </location>
</feature>
<dbReference type="PANTHER" id="PTHR33802:SF1">
    <property type="entry name" value="XK-RELATED PROTEIN"/>
    <property type="match status" value="1"/>
</dbReference>
<evidence type="ECO:0000313" key="3">
    <source>
        <dbReference type="EMBL" id="ETW14511.1"/>
    </source>
</evidence>